<protein>
    <recommendedName>
        <fullName evidence="5">SGNH hydrolase-type esterase domain-containing protein</fullName>
    </recommendedName>
</protein>
<reference evidence="3 4" key="1">
    <citation type="submission" date="2015-01" db="EMBL/GenBank/DDBJ databases">
        <title>Genome of allotetraploid Gossypium barbadense reveals genomic plasticity and fiber elongation in cotton evolution.</title>
        <authorList>
            <person name="Chen X."/>
            <person name="Liu X."/>
            <person name="Zhao B."/>
            <person name="Zheng H."/>
            <person name="Hu Y."/>
            <person name="Lu G."/>
            <person name="Yang C."/>
            <person name="Chen J."/>
            <person name="Shan C."/>
            <person name="Zhang L."/>
            <person name="Zhou Y."/>
            <person name="Wang L."/>
            <person name="Guo W."/>
            <person name="Bai Y."/>
            <person name="Ruan J."/>
            <person name="Shangguan X."/>
            <person name="Mao Y."/>
            <person name="Jiang J."/>
            <person name="Zhu Y."/>
            <person name="Lei J."/>
            <person name="Kang H."/>
            <person name="Chen S."/>
            <person name="He X."/>
            <person name="Wang R."/>
            <person name="Wang Y."/>
            <person name="Chen J."/>
            <person name="Wang L."/>
            <person name="Yu S."/>
            <person name="Wang B."/>
            <person name="Wei J."/>
            <person name="Song S."/>
            <person name="Lu X."/>
            <person name="Gao Z."/>
            <person name="Gu W."/>
            <person name="Deng X."/>
            <person name="Ma D."/>
            <person name="Wang S."/>
            <person name="Liang W."/>
            <person name="Fang L."/>
            <person name="Cai C."/>
            <person name="Zhu X."/>
            <person name="Zhou B."/>
            <person name="Zhang Y."/>
            <person name="Chen Z."/>
            <person name="Xu S."/>
            <person name="Zhu R."/>
            <person name="Wang S."/>
            <person name="Zhang T."/>
            <person name="Zhao G."/>
        </authorList>
    </citation>
    <scope>NUCLEOTIDE SEQUENCE [LARGE SCALE GENOMIC DNA]</scope>
    <source>
        <strain evidence="4">cv. Xinhai21</strain>
        <tissue evidence="3">Leaf</tissue>
    </source>
</reference>
<accession>A0A2P5YR13</accession>
<dbReference type="Proteomes" id="UP000239757">
    <property type="component" value="Unassembled WGS sequence"/>
</dbReference>
<evidence type="ECO:0000313" key="3">
    <source>
        <dbReference type="EMBL" id="PPS18047.1"/>
    </source>
</evidence>
<keyword evidence="2" id="KW-0732">Signal</keyword>
<dbReference type="GO" id="GO:0016788">
    <property type="term" value="F:hydrolase activity, acting on ester bonds"/>
    <property type="evidence" value="ECO:0007669"/>
    <property type="project" value="InterPro"/>
</dbReference>
<evidence type="ECO:0000256" key="2">
    <source>
        <dbReference type="SAM" id="SignalP"/>
    </source>
</evidence>
<dbReference type="InterPro" id="IPR050592">
    <property type="entry name" value="GDSL_lipolytic_enzyme"/>
</dbReference>
<evidence type="ECO:0000256" key="1">
    <source>
        <dbReference type="ARBA" id="ARBA00008668"/>
    </source>
</evidence>
<dbReference type="PANTHER" id="PTHR45642:SF12">
    <property type="entry name" value="OS09G0132900 PROTEIN"/>
    <property type="match status" value="1"/>
</dbReference>
<comment type="similarity">
    <text evidence="1">Belongs to the 'GDSL' lipolytic enzyme family.</text>
</comment>
<dbReference type="AlphaFoldDB" id="A0A2P5YR13"/>
<feature type="signal peptide" evidence="2">
    <location>
        <begin position="1"/>
        <end position="23"/>
    </location>
</feature>
<evidence type="ECO:0008006" key="5">
    <source>
        <dbReference type="Google" id="ProtNLM"/>
    </source>
</evidence>
<dbReference type="InterPro" id="IPR035669">
    <property type="entry name" value="SGNH_plant_lipase-like"/>
</dbReference>
<dbReference type="Pfam" id="PF00657">
    <property type="entry name" value="Lipase_GDSL"/>
    <property type="match status" value="1"/>
</dbReference>
<evidence type="ECO:0000313" key="4">
    <source>
        <dbReference type="Proteomes" id="UP000239757"/>
    </source>
</evidence>
<proteinExistence type="inferred from homology"/>
<dbReference type="InterPro" id="IPR036514">
    <property type="entry name" value="SGNH_hydro_sf"/>
</dbReference>
<name>A0A2P5YR13_GOSBA</name>
<organism evidence="3 4">
    <name type="scientific">Gossypium barbadense</name>
    <name type="common">Sea Island cotton</name>
    <name type="synonym">Hibiscus barbadensis</name>
    <dbReference type="NCBI Taxonomy" id="3634"/>
    <lineage>
        <taxon>Eukaryota</taxon>
        <taxon>Viridiplantae</taxon>
        <taxon>Streptophyta</taxon>
        <taxon>Embryophyta</taxon>
        <taxon>Tracheophyta</taxon>
        <taxon>Spermatophyta</taxon>
        <taxon>Magnoliopsida</taxon>
        <taxon>eudicotyledons</taxon>
        <taxon>Gunneridae</taxon>
        <taxon>Pentapetalae</taxon>
        <taxon>rosids</taxon>
        <taxon>malvids</taxon>
        <taxon>Malvales</taxon>
        <taxon>Malvaceae</taxon>
        <taxon>Malvoideae</taxon>
        <taxon>Gossypium</taxon>
    </lineage>
</organism>
<dbReference type="Gene3D" id="3.40.50.1110">
    <property type="entry name" value="SGNH hydrolase"/>
    <property type="match status" value="1"/>
</dbReference>
<dbReference type="InterPro" id="IPR001087">
    <property type="entry name" value="GDSL"/>
</dbReference>
<dbReference type="EMBL" id="KZ662876">
    <property type="protein sequence ID" value="PPS18047.1"/>
    <property type="molecule type" value="Genomic_DNA"/>
</dbReference>
<feature type="chain" id="PRO_5015182845" description="SGNH hydrolase-type esterase domain-containing protein" evidence="2">
    <location>
        <begin position="24"/>
        <end position="417"/>
    </location>
</feature>
<dbReference type="CDD" id="cd01837">
    <property type="entry name" value="SGNH_plant_lipase_like"/>
    <property type="match status" value="1"/>
</dbReference>
<gene>
    <name evidence="3" type="ORF">GOBAR_AA02542</name>
</gene>
<dbReference type="OrthoDB" id="1600564at2759"/>
<dbReference type="PANTHER" id="PTHR45642">
    <property type="entry name" value="GDSL ESTERASE/LIPASE EXL3"/>
    <property type="match status" value="1"/>
</dbReference>
<sequence length="417" mass="45887">MAFGSTPVLLWLFFLSLSPLTKAKVPAIIVFGDSSVDSGNNNLISTVLKSNFQPYGRDFYGGQPTGRFCNGRIPPDFISEAFGLKPAIPAYLDPAYNISDFATGVCFASAGTGYDNATSKVLNVIPLWKELEYYKEYQRKLRSYVGENKANEILREALYLMSLGTNDFLENYYVFPTRKSQFSVRQYQDFLLGLGENFARELHALGVRKISITGLPPMGCLPLERATNILGQNDCVPEYNNVASGFNRKLEGLVAKLNKELPGMRMVSAPAYDIFYQIITRPSLFGFEVTGVACCSAGTFEMSYLCNQYNPFTCSDASKYSRKEDGKGAGTLVQLVTTKGSNNTVDPFTSAKLGTLPAKAKLIYGQTTELFTPALTALSASTFSSLEVCLVSQLWPRQHLQQETSMLLKIVGALVGY</sequence>